<proteinExistence type="predicted"/>
<dbReference type="RefSeq" id="WP_152119685.1">
    <property type="nucleotide sequence ID" value="NZ_QJOW01000002.1"/>
</dbReference>
<evidence type="ECO:0000313" key="5">
    <source>
        <dbReference type="Proteomes" id="UP000326865"/>
    </source>
</evidence>
<gene>
    <name evidence="2" type="ORF">DM867_02235</name>
    <name evidence="3" type="ORF">DMP03_05415</name>
</gene>
<evidence type="ECO:0000313" key="3">
    <source>
        <dbReference type="EMBL" id="KAB7516803.1"/>
    </source>
</evidence>
<dbReference type="Proteomes" id="UP000326302">
    <property type="component" value="Unassembled WGS sequence"/>
</dbReference>
<evidence type="ECO:0000256" key="1">
    <source>
        <dbReference type="SAM" id="Phobius"/>
    </source>
</evidence>
<feature type="transmembrane region" description="Helical" evidence="1">
    <location>
        <begin position="12"/>
        <end position="34"/>
    </location>
</feature>
<protein>
    <submittedName>
        <fullName evidence="2">Uncharacterized protein</fullName>
    </submittedName>
</protein>
<organism evidence="2 5">
    <name type="scientific">Halosegnis rubeus</name>
    <dbReference type="NCBI Taxonomy" id="2212850"/>
    <lineage>
        <taxon>Archaea</taxon>
        <taxon>Methanobacteriati</taxon>
        <taxon>Methanobacteriota</taxon>
        <taxon>Stenosarchaea group</taxon>
        <taxon>Halobacteria</taxon>
        <taxon>Halobacteriales</taxon>
        <taxon>Natronomonadaceae</taxon>
        <taxon>Halosegnis</taxon>
    </lineage>
</organism>
<accession>A0A5N5UBF2</accession>
<dbReference type="Proteomes" id="UP000326865">
    <property type="component" value="Unassembled WGS sequence"/>
</dbReference>
<dbReference type="EMBL" id="QKKZ01000001">
    <property type="protein sequence ID" value="KAB7515984.1"/>
    <property type="molecule type" value="Genomic_DNA"/>
</dbReference>
<keyword evidence="1" id="KW-0812">Transmembrane</keyword>
<sequence>MFPLLTRLWNLAGGVVGVGAFTAPPAVVLYRSVVLLYEYVAGGRPVLATLVGLLVLGTTALTLTVALAVWRAITDGHPPVV</sequence>
<name>A0A5N5UBF2_9EURY</name>
<dbReference type="EMBL" id="QJOW01000002">
    <property type="protein sequence ID" value="KAB7516803.1"/>
    <property type="molecule type" value="Genomic_DNA"/>
</dbReference>
<keyword evidence="1" id="KW-0472">Membrane</keyword>
<feature type="transmembrane region" description="Helical" evidence="1">
    <location>
        <begin position="46"/>
        <end position="73"/>
    </location>
</feature>
<keyword evidence="5" id="KW-1185">Reference proteome</keyword>
<evidence type="ECO:0000313" key="4">
    <source>
        <dbReference type="Proteomes" id="UP000326302"/>
    </source>
</evidence>
<reference evidence="4 5" key="1">
    <citation type="submission" date="2019-10" db="EMBL/GenBank/DDBJ databases">
        <title>Unraveling microbial dark matter from salterns through culturing: the case of the genus Halosegnis.</title>
        <authorList>
            <person name="Duran-Viseras A."/>
            <person name="Andrei A.-S."/>
            <person name="Vera-Gargallo B."/>
            <person name="Ghai R."/>
            <person name="Sanchez-Porro C."/>
            <person name="Ventosa A."/>
        </authorList>
    </citation>
    <scope>NUCLEOTIDE SEQUENCE [LARGE SCALE GENOMIC DNA]</scope>
    <source>
        <strain evidence="3 4">F17-44</strain>
        <strain evidence="2 5">F18-79</strain>
    </source>
</reference>
<keyword evidence="1" id="KW-1133">Transmembrane helix</keyword>
<accession>A0A5N5UDQ7</accession>
<evidence type="ECO:0000313" key="2">
    <source>
        <dbReference type="EMBL" id="KAB7515984.1"/>
    </source>
</evidence>
<comment type="caution">
    <text evidence="2">The sequence shown here is derived from an EMBL/GenBank/DDBJ whole genome shotgun (WGS) entry which is preliminary data.</text>
</comment>
<dbReference type="AlphaFoldDB" id="A0A5N5UBF2"/>